<sequence>MREIVIISGKGGTGKTSLCAAFAALARNAVLCDLDVDVPDLHIVLNPKDGEGHVFMGGNKAQVREEDCIGCGQCADLCRFDAITMDGDRAHINELNCEGCGVCVTLCPQKALDFPAARCGDWYVGETRFGPFLHAVLVPGQENSGKLVTLLKREARELARSSGRELILCDGSPGIGCPVISSLSGATLAVAVVEPSLSGSHDFDRVARVCAHFRVPIGVIVNKADINPEETKQIIAYCEREGHTILGTVPFSSDITRATIEGRAITETDSELAARLAQIWEKVDALAASKAKERLQLRSFSQTSLA</sequence>
<dbReference type="InterPro" id="IPR017900">
    <property type="entry name" value="4Fe4S_Fe_S_CS"/>
</dbReference>
<dbReference type="SUPFAM" id="SSF54862">
    <property type="entry name" value="4Fe-4S ferredoxins"/>
    <property type="match status" value="1"/>
</dbReference>
<feature type="domain" description="4Fe-4S ferredoxin-type" evidence="4">
    <location>
        <begin position="89"/>
        <end position="117"/>
    </location>
</feature>
<dbReference type="Proteomes" id="UP000886752">
    <property type="component" value="Unassembled WGS sequence"/>
</dbReference>
<keyword evidence="2" id="KW-0408">Iron</keyword>
<dbReference type="PROSITE" id="PS51379">
    <property type="entry name" value="4FE4S_FER_2"/>
    <property type="match status" value="2"/>
</dbReference>
<dbReference type="PANTHER" id="PTHR43534:SF1">
    <property type="entry name" value="4FE-4S CLUSTER CONTAINING PARA FAMILY ATPASE PROTEIN"/>
    <property type="match status" value="1"/>
</dbReference>
<dbReference type="GO" id="GO:0046872">
    <property type="term" value="F:metal ion binding"/>
    <property type="evidence" value="ECO:0007669"/>
    <property type="project" value="UniProtKB-KW"/>
</dbReference>
<keyword evidence="1" id="KW-0479">Metal-binding</keyword>
<proteinExistence type="predicted"/>
<dbReference type="PANTHER" id="PTHR43534">
    <property type="entry name" value="MIND SUPERFAMILY P-LOOP ATPASE CONTAINING AN INSERTED FERREDOXIN DOMAIN"/>
    <property type="match status" value="1"/>
</dbReference>
<dbReference type="Gene3D" id="3.30.70.20">
    <property type="match status" value="1"/>
</dbReference>
<name>A0A9D1TQZ4_9BACT</name>
<dbReference type="PROSITE" id="PS00198">
    <property type="entry name" value="4FE4S_FER_1"/>
    <property type="match status" value="1"/>
</dbReference>
<evidence type="ECO:0000256" key="2">
    <source>
        <dbReference type="ARBA" id="ARBA00023004"/>
    </source>
</evidence>
<dbReference type="InterPro" id="IPR027417">
    <property type="entry name" value="P-loop_NTPase"/>
</dbReference>
<keyword evidence="3" id="KW-0411">Iron-sulfur</keyword>
<dbReference type="InterPro" id="IPR002586">
    <property type="entry name" value="CobQ/CobB/MinD/ParA_Nub-bd_dom"/>
</dbReference>
<keyword evidence="5" id="KW-0067">ATP-binding</keyword>
<organism evidence="5 6">
    <name type="scientific">Candidatus Desulfovibrio intestinipullorum</name>
    <dbReference type="NCBI Taxonomy" id="2838536"/>
    <lineage>
        <taxon>Bacteria</taxon>
        <taxon>Pseudomonadati</taxon>
        <taxon>Thermodesulfobacteriota</taxon>
        <taxon>Desulfovibrionia</taxon>
        <taxon>Desulfovibrionales</taxon>
        <taxon>Desulfovibrionaceae</taxon>
        <taxon>Desulfovibrio</taxon>
    </lineage>
</organism>
<comment type="caution">
    <text evidence="5">The sequence shown here is derived from an EMBL/GenBank/DDBJ whole genome shotgun (WGS) entry which is preliminary data.</text>
</comment>
<dbReference type="GO" id="GO:0051536">
    <property type="term" value="F:iron-sulfur cluster binding"/>
    <property type="evidence" value="ECO:0007669"/>
    <property type="project" value="UniProtKB-KW"/>
</dbReference>
<dbReference type="SUPFAM" id="SSF52540">
    <property type="entry name" value="P-loop containing nucleoside triphosphate hydrolases"/>
    <property type="match status" value="1"/>
</dbReference>
<dbReference type="CDD" id="cd03110">
    <property type="entry name" value="SIMIBI_bact_arch"/>
    <property type="match status" value="1"/>
</dbReference>
<evidence type="ECO:0000259" key="4">
    <source>
        <dbReference type="PROSITE" id="PS51379"/>
    </source>
</evidence>
<dbReference type="GO" id="GO:0005524">
    <property type="term" value="F:ATP binding"/>
    <property type="evidence" value="ECO:0007669"/>
    <property type="project" value="UniProtKB-KW"/>
</dbReference>
<evidence type="ECO:0000313" key="6">
    <source>
        <dbReference type="Proteomes" id="UP000886752"/>
    </source>
</evidence>
<dbReference type="Gene3D" id="3.40.50.300">
    <property type="entry name" value="P-loop containing nucleotide triphosphate hydrolases"/>
    <property type="match status" value="1"/>
</dbReference>
<dbReference type="Pfam" id="PF01656">
    <property type="entry name" value="CbiA"/>
    <property type="match status" value="1"/>
</dbReference>
<dbReference type="Pfam" id="PF00037">
    <property type="entry name" value="Fer4"/>
    <property type="match status" value="2"/>
</dbReference>
<accession>A0A9D1TQZ4</accession>
<evidence type="ECO:0000313" key="5">
    <source>
        <dbReference type="EMBL" id="HIW01642.1"/>
    </source>
</evidence>
<reference evidence="5" key="2">
    <citation type="submission" date="2021-04" db="EMBL/GenBank/DDBJ databases">
        <authorList>
            <person name="Gilroy R."/>
        </authorList>
    </citation>
    <scope>NUCLEOTIDE SEQUENCE</scope>
    <source>
        <strain evidence="5">ChiHecec2B26-446</strain>
    </source>
</reference>
<evidence type="ECO:0000256" key="1">
    <source>
        <dbReference type="ARBA" id="ARBA00022723"/>
    </source>
</evidence>
<dbReference type="EMBL" id="DXHV01000085">
    <property type="protein sequence ID" value="HIW01642.1"/>
    <property type="molecule type" value="Genomic_DNA"/>
</dbReference>
<feature type="domain" description="4Fe-4S ferredoxin-type" evidence="4">
    <location>
        <begin position="59"/>
        <end position="88"/>
    </location>
</feature>
<reference evidence="5" key="1">
    <citation type="journal article" date="2021" name="PeerJ">
        <title>Extensive microbial diversity within the chicken gut microbiome revealed by metagenomics and culture.</title>
        <authorList>
            <person name="Gilroy R."/>
            <person name="Ravi A."/>
            <person name="Getino M."/>
            <person name="Pursley I."/>
            <person name="Horton D.L."/>
            <person name="Alikhan N.F."/>
            <person name="Baker D."/>
            <person name="Gharbi K."/>
            <person name="Hall N."/>
            <person name="Watson M."/>
            <person name="Adriaenssens E.M."/>
            <person name="Foster-Nyarko E."/>
            <person name="Jarju S."/>
            <person name="Secka A."/>
            <person name="Antonio M."/>
            <person name="Oren A."/>
            <person name="Chaudhuri R.R."/>
            <person name="La Ragione R."/>
            <person name="Hildebrand F."/>
            <person name="Pallen M.J."/>
        </authorList>
    </citation>
    <scope>NUCLEOTIDE SEQUENCE</scope>
    <source>
        <strain evidence="5">ChiHecec2B26-446</strain>
    </source>
</reference>
<keyword evidence="5" id="KW-0547">Nucleotide-binding</keyword>
<dbReference type="InterPro" id="IPR017896">
    <property type="entry name" value="4Fe4S_Fe-S-bd"/>
</dbReference>
<gene>
    <name evidence="5" type="ORF">H9894_10730</name>
</gene>
<dbReference type="AlphaFoldDB" id="A0A9D1TQZ4"/>
<evidence type="ECO:0000256" key="3">
    <source>
        <dbReference type="ARBA" id="ARBA00023014"/>
    </source>
</evidence>
<protein>
    <submittedName>
        <fullName evidence="5">ATP-binding protein</fullName>
    </submittedName>
</protein>